<dbReference type="InParanoid" id="A0A482WPY7"/>
<reference evidence="3 4" key="1">
    <citation type="journal article" date="2017" name="Gigascience">
        <title>Genome sequence of the small brown planthopper, Laodelphax striatellus.</title>
        <authorList>
            <person name="Zhu J."/>
            <person name="Jiang F."/>
            <person name="Wang X."/>
            <person name="Yang P."/>
            <person name="Bao Y."/>
            <person name="Zhao W."/>
            <person name="Wang W."/>
            <person name="Lu H."/>
            <person name="Wang Q."/>
            <person name="Cui N."/>
            <person name="Li J."/>
            <person name="Chen X."/>
            <person name="Luo L."/>
            <person name="Yu J."/>
            <person name="Kang L."/>
            <person name="Cui F."/>
        </authorList>
    </citation>
    <scope>NUCLEOTIDE SEQUENCE [LARGE SCALE GENOMIC DNA]</scope>
    <source>
        <strain evidence="3">Lst14</strain>
    </source>
</reference>
<dbReference type="SUPFAM" id="SSF47473">
    <property type="entry name" value="EF-hand"/>
    <property type="match status" value="1"/>
</dbReference>
<evidence type="ECO:0008006" key="5">
    <source>
        <dbReference type="Google" id="ProtNLM"/>
    </source>
</evidence>
<accession>A0A482WPY7</accession>
<evidence type="ECO:0000313" key="4">
    <source>
        <dbReference type="Proteomes" id="UP000291343"/>
    </source>
</evidence>
<keyword evidence="2" id="KW-0472">Membrane</keyword>
<organism evidence="3 4">
    <name type="scientific">Laodelphax striatellus</name>
    <name type="common">Small brown planthopper</name>
    <name type="synonym">Delphax striatella</name>
    <dbReference type="NCBI Taxonomy" id="195883"/>
    <lineage>
        <taxon>Eukaryota</taxon>
        <taxon>Metazoa</taxon>
        <taxon>Ecdysozoa</taxon>
        <taxon>Arthropoda</taxon>
        <taxon>Hexapoda</taxon>
        <taxon>Insecta</taxon>
        <taxon>Pterygota</taxon>
        <taxon>Neoptera</taxon>
        <taxon>Paraneoptera</taxon>
        <taxon>Hemiptera</taxon>
        <taxon>Auchenorrhyncha</taxon>
        <taxon>Fulgoroidea</taxon>
        <taxon>Delphacidae</taxon>
        <taxon>Criomorphinae</taxon>
        <taxon>Laodelphax</taxon>
    </lineage>
</organism>
<comment type="caution">
    <text evidence="3">The sequence shown here is derived from an EMBL/GenBank/DDBJ whole genome shotgun (WGS) entry which is preliminary data.</text>
</comment>
<dbReference type="EMBL" id="QKKF02028881">
    <property type="protein sequence ID" value="RZF35302.1"/>
    <property type="molecule type" value="Genomic_DNA"/>
</dbReference>
<dbReference type="AlphaFoldDB" id="A0A482WPY7"/>
<keyword evidence="2" id="KW-0812">Transmembrane</keyword>
<proteinExistence type="predicted"/>
<keyword evidence="4" id="KW-1185">Reference proteome</keyword>
<evidence type="ECO:0000313" key="3">
    <source>
        <dbReference type="EMBL" id="RZF35302.1"/>
    </source>
</evidence>
<name>A0A482WPY7_LAOST</name>
<dbReference type="InterPro" id="IPR011992">
    <property type="entry name" value="EF-hand-dom_pair"/>
</dbReference>
<dbReference type="Proteomes" id="UP000291343">
    <property type="component" value="Unassembled WGS sequence"/>
</dbReference>
<feature type="transmembrane region" description="Helical" evidence="2">
    <location>
        <begin position="521"/>
        <end position="540"/>
    </location>
</feature>
<gene>
    <name evidence="3" type="ORF">LSTR_LSTR013713</name>
</gene>
<evidence type="ECO:0000256" key="2">
    <source>
        <dbReference type="SAM" id="Phobius"/>
    </source>
</evidence>
<keyword evidence="2" id="KW-1133">Transmembrane helix</keyword>
<dbReference type="SMR" id="A0A482WPY7"/>
<sequence length="583" mass="67057">MTTASVVNETIFKAFMNLFDKCDVENANFVRKSELVKIISSSVGNQNPNIEDLIVSIIGCHDNNQYMTKNEFITKIKKYMNSNQECVEHCEKPVTTDYYYDSPLNCSNTSNSSCNELKRLELICDDLTVQVQNAEEQNTKLRNENYLISSSYEKLSTREKELQQPFEELQTDLAKKDNRCTLLQRRVADAGKALEKEKEKCRELPDSLKRKSDDLAAAMAKLKTVQKESEDRKREMVELERKDLEMKNRMLEDSAGLNIGDQICDSTLSEIEGECFDNNFSLEEYVDESELEMLYKINDQQKTIDSLTELIEKERLNNKMSSEAFERLKKDLCDCRKTIDFLKKEKQKVEEEWRIDKVRLEQITNQTKTEDKKPANNQSLQHLTVAKRDPAIRYNIERQQMTIRKLVEKISEKSIPSTAVMPQESLTVEKFGDFDSKSSVEDSGENNTQEKYSEIGKTEICLRSKEAEITDLADPSKALVVMSSSNDEMDNVENPKIASRNQSTNHRNKNTRRLGCYSDCLLHPVLLFAAALLTLTWLLYRALRESAISCLTTPPSSHHHQSGLVGQLICPYVNFKWNEPPLI</sequence>
<keyword evidence="1" id="KW-0175">Coiled coil</keyword>
<dbReference type="OrthoDB" id="10540918at2759"/>
<evidence type="ECO:0000256" key="1">
    <source>
        <dbReference type="SAM" id="Coils"/>
    </source>
</evidence>
<protein>
    <recommendedName>
        <fullName evidence="5">EF-hand domain-containing protein</fullName>
    </recommendedName>
</protein>
<feature type="coiled-coil region" evidence="1">
    <location>
        <begin position="117"/>
        <end position="254"/>
    </location>
</feature>